<dbReference type="RefSeq" id="WP_096613116.1">
    <property type="nucleotide sequence ID" value="NZ_NWVD01000006.1"/>
</dbReference>
<gene>
    <name evidence="5" type="ORF">COA17_13470</name>
</gene>
<dbReference type="InterPro" id="IPR012318">
    <property type="entry name" value="HTH_CRP"/>
</dbReference>
<evidence type="ECO:0000313" key="5">
    <source>
        <dbReference type="EMBL" id="PCG08370.1"/>
    </source>
</evidence>
<accession>A0A2A4HVI4</accession>
<dbReference type="SMART" id="SM00419">
    <property type="entry name" value="HTH_CRP"/>
    <property type="match status" value="1"/>
</dbReference>
<feature type="domain" description="HTH crp-type" evidence="4">
    <location>
        <begin position="154"/>
        <end position="228"/>
    </location>
</feature>
<evidence type="ECO:0000256" key="3">
    <source>
        <dbReference type="ARBA" id="ARBA00023163"/>
    </source>
</evidence>
<dbReference type="AlphaFoldDB" id="A0A2A4HVI4"/>
<dbReference type="Pfam" id="PF13545">
    <property type="entry name" value="HTH_Crp_2"/>
    <property type="match status" value="1"/>
</dbReference>
<dbReference type="InterPro" id="IPR014710">
    <property type="entry name" value="RmlC-like_jellyroll"/>
</dbReference>
<keyword evidence="3" id="KW-0804">Transcription</keyword>
<dbReference type="Gene3D" id="1.10.10.10">
    <property type="entry name" value="Winged helix-like DNA-binding domain superfamily/Winged helix DNA-binding domain"/>
    <property type="match status" value="1"/>
</dbReference>
<evidence type="ECO:0000313" key="6">
    <source>
        <dbReference type="Proteomes" id="UP000218784"/>
    </source>
</evidence>
<protein>
    <submittedName>
        <fullName evidence="5">Cyclic nucleotide-binding protein</fullName>
    </submittedName>
</protein>
<reference evidence="5 6" key="1">
    <citation type="submission" date="2017-09" db="EMBL/GenBank/DDBJ databases">
        <title>Sphingomonas ginsenosidimutans KACC 14949, whole genome shotgun sequence.</title>
        <authorList>
            <person name="Feng G."/>
            <person name="Zhu H."/>
        </authorList>
    </citation>
    <scope>NUCLEOTIDE SEQUENCE [LARGE SCALE GENOMIC DNA]</scope>
    <source>
        <strain evidence="5 6">KACC 14949</strain>
    </source>
</reference>
<dbReference type="EMBL" id="NWVD01000006">
    <property type="protein sequence ID" value="PCG08370.1"/>
    <property type="molecule type" value="Genomic_DNA"/>
</dbReference>
<name>A0A2A4HVI4_9SPHN</name>
<evidence type="ECO:0000256" key="1">
    <source>
        <dbReference type="ARBA" id="ARBA00023015"/>
    </source>
</evidence>
<dbReference type="SUPFAM" id="SSF46785">
    <property type="entry name" value="Winged helix' DNA-binding domain"/>
    <property type="match status" value="1"/>
</dbReference>
<dbReference type="InterPro" id="IPR000595">
    <property type="entry name" value="cNMP-bd_dom"/>
</dbReference>
<organism evidence="5 6">
    <name type="scientific">Sphingomonas ginsenosidimutans</name>
    <dbReference type="NCBI Taxonomy" id="862134"/>
    <lineage>
        <taxon>Bacteria</taxon>
        <taxon>Pseudomonadati</taxon>
        <taxon>Pseudomonadota</taxon>
        <taxon>Alphaproteobacteria</taxon>
        <taxon>Sphingomonadales</taxon>
        <taxon>Sphingomonadaceae</taxon>
        <taxon>Sphingomonas</taxon>
    </lineage>
</organism>
<proteinExistence type="predicted"/>
<dbReference type="InterPro" id="IPR036388">
    <property type="entry name" value="WH-like_DNA-bd_sf"/>
</dbReference>
<dbReference type="Pfam" id="PF00027">
    <property type="entry name" value="cNMP_binding"/>
    <property type="match status" value="1"/>
</dbReference>
<dbReference type="SUPFAM" id="SSF51206">
    <property type="entry name" value="cAMP-binding domain-like"/>
    <property type="match status" value="1"/>
</dbReference>
<dbReference type="Gene3D" id="2.60.120.10">
    <property type="entry name" value="Jelly Rolls"/>
    <property type="match status" value="1"/>
</dbReference>
<dbReference type="CDD" id="cd00038">
    <property type="entry name" value="CAP_ED"/>
    <property type="match status" value="1"/>
</dbReference>
<keyword evidence="1" id="KW-0805">Transcription regulation</keyword>
<keyword evidence="6" id="KW-1185">Reference proteome</keyword>
<dbReference type="InterPro" id="IPR036390">
    <property type="entry name" value="WH_DNA-bd_sf"/>
</dbReference>
<evidence type="ECO:0000259" key="4">
    <source>
        <dbReference type="PROSITE" id="PS51063"/>
    </source>
</evidence>
<sequence length="256" mass="27254">MPRNNAHAADARHELAREPALVGLAALGLNDAAGAASLADAVARAYPVRARRELTSEGRPIAEPRMLLRGWAARVRLLPDGRRQFMSFLLPGDLIGMSAQPQPLAAATVIAVTDVVACRPPSIEETPALAGAYALSAALDEAYLLAQITRLGRLNAQERIADLLLELHERLTRNEMAQGNAFDLPLTQEVLADALGLTSVHVNRMVQQARRDGDLQWKGGRVTLADPAALARKIGRTPPRVSGMQGVAVAIVAPSA</sequence>
<dbReference type="InterPro" id="IPR018490">
    <property type="entry name" value="cNMP-bd_dom_sf"/>
</dbReference>
<keyword evidence="2" id="KW-0238">DNA-binding</keyword>
<dbReference type="GO" id="GO:0003677">
    <property type="term" value="F:DNA binding"/>
    <property type="evidence" value="ECO:0007669"/>
    <property type="project" value="UniProtKB-KW"/>
</dbReference>
<dbReference type="GO" id="GO:0006355">
    <property type="term" value="P:regulation of DNA-templated transcription"/>
    <property type="evidence" value="ECO:0007669"/>
    <property type="project" value="InterPro"/>
</dbReference>
<evidence type="ECO:0000256" key="2">
    <source>
        <dbReference type="ARBA" id="ARBA00023125"/>
    </source>
</evidence>
<comment type="caution">
    <text evidence="5">The sequence shown here is derived from an EMBL/GenBank/DDBJ whole genome shotgun (WGS) entry which is preliminary data.</text>
</comment>
<dbReference type="Proteomes" id="UP000218784">
    <property type="component" value="Unassembled WGS sequence"/>
</dbReference>
<dbReference type="PROSITE" id="PS51063">
    <property type="entry name" value="HTH_CRP_2"/>
    <property type="match status" value="1"/>
</dbReference>